<feature type="transmembrane region" description="Helical" evidence="7">
    <location>
        <begin position="371"/>
        <end position="390"/>
    </location>
</feature>
<dbReference type="InterPro" id="IPR019931">
    <property type="entry name" value="LPXTG_anchor"/>
</dbReference>
<feature type="domain" description="Gram-positive cocci surface proteins LPxTG" evidence="9">
    <location>
        <begin position="359"/>
        <end position="392"/>
    </location>
</feature>
<dbReference type="AlphaFoldDB" id="A0A9D1QJI2"/>
<organism evidence="10 11">
    <name type="scientific">Candidatus Salinicoccus stercoripullorum</name>
    <dbReference type="NCBI Taxonomy" id="2838756"/>
    <lineage>
        <taxon>Bacteria</taxon>
        <taxon>Bacillati</taxon>
        <taxon>Bacillota</taxon>
        <taxon>Bacilli</taxon>
        <taxon>Bacillales</taxon>
        <taxon>Staphylococcaceae</taxon>
        <taxon>Salinicoccus</taxon>
    </lineage>
</organism>
<keyword evidence="7" id="KW-1133">Transmembrane helix</keyword>
<sequence length="396" mass="44403">MKERMTKLAIITLFAASTIFSPGLMTTISADETEDIEEQDTKAPQQESEETENQLNEAVETTEGASENELSEEAAQEQNEEMNTAEESTEETVSEETAETQDEESAPKQETKASESHLEPAEPEKDDAEAAKEDAIDDRQEQTDENREETEQADDFLPGNGTDDEGESREEESAEASAEEQTGEEPRETPSAEEPSEETTEDEAGESVTEQPLEQPSTEESSEEPADETVPEEPTEESTDEIPSEEEPSEEEPSEEQPSEEPTEEQMEIPEETTGERGNDSGAEERQGKREIYRYDYDMLEGISLTPGGSEEQLQLLDKRVNHVMTSKIVDVEDMSEEEIMQIEEEVKQGEQISRQTGREELPNTGENNQYTYIYGVVLLIAGIILYFLTRKPRNQ</sequence>
<feature type="compositionally biased region" description="Polar residues" evidence="6">
    <location>
        <begin position="21"/>
        <end position="30"/>
    </location>
</feature>
<evidence type="ECO:0000313" key="10">
    <source>
        <dbReference type="EMBL" id="HIW13211.1"/>
    </source>
</evidence>
<gene>
    <name evidence="10" type="ORF">H9891_08695</name>
</gene>
<protein>
    <submittedName>
        <fullName evidence="10">LPXTG cell wall anchor domain-containing protein</fullName>
    </submittedName>
</protein>
<feature type="compositionally biased region" description="Basic and acidic residues" evidence="6">
    <location>
        <begin position="274"/>
        <end position="288"/>
    </location>
</feature>
<keyword evidence="7" id="KW-0472">Membrane</keyword>
<evidence type="ECO:0000256" key="7">
    <source>
        <dbReference type="SAM" id="Phobius"/>
    </source>
</evidence>
<feature type="compositionally biased region" description="Acidic residues" evidence="6">
    <location>
        <begin position="194"/>
        <end position="205"/>
    </location>
</feature>
<feature type="compositionally biased region" description="Basic and acidic residues" evidence="6">
    <location>
        <begin position="105"/>
        <end position="145"/>
    </location>
</feature>
<dbReference type="NCBIfam" id="TIGR01167">
    <property type="entry name" value="LPXTG_anchor"/>
    <property type="match status" value="1"/>
</dbReference>
<feature type="compositionally biased region" description="Acidic residues" evidence="6">
    <location>
        <begin position="69"/>
        <end position="104"/>
    </location>
</feature>
<feature type="region of interest" description="Disordered" evidence="6">
    <location>
        <begin position="21"/>
        <end position="288"/>
    </location>
</feature>
<keyword evidence="5" id="KW-0572">Peptidoglycan-anchor</keyword>
<feature type="compositionally biased region" description="Acidic residues" evidence="6">
    <location>
        <begin position="220"/>
        <end position="273"/>
    </location>
</feature>
<evidence type="ECO:0000256" key="6">
    <source>
        <dbReference type="SAM" id="MobiDB-lite"/>
    </source>
</evidence>
<proteinExistence type="predicted"/>
<evidence type="ECO:0000256" key="8">
    <source>
        <dbReference type="SAM" id="SignalP"/>
    </source>
</evidence>
<reference evidence="10" key="1">
    <citation type="journal article" date="2021" name="PeerJ">
        <title>Extensive microbial diversity within the chicken gut microbiome revealed by metagenomics and culture.</title>
        <authorList>
            <person name="Gilroy R."/>
            <person name="Ravi A."/>
            <person name="Getino M."/>
            <person name="Pursley I."/>
            <person name="Horton D.L."/>
            <person name="Alikhan N.F."/>
            <person name="Baker D."/>
            <person name="Gharbi K."/>
            <person name="Hall N."/>
            <person name="Watson M."/>
            <person name="Adriaenssens E.M."/>
            <person name="Foster-Nyarko E."/>
            <person name="Jarju S."/>
            <person name="Secka A."/>
            <person name="Antonio M."/>
            <person name="Oren A."/>
            <person name="Chaudhuri R.R."/>
            <person name="La Ragione R."/>
            <person name="Hildebrand F."/>
            <person name="Pallen M.J."/>
        </authorList>
    </citation>
    <scope>NUCLEOTIDE SEQUENCE</scope>
    <source>
        <strain evidence="10">ChiHjej13B12-752</strain>
    </source>
</reference>
<dbReference type="Pfam" id="PF00746">
    <property type="entry name" value="Gram_pos_anchor"/>
    <property type="match status" value="1"/>
</dbReference>
<keyword evidence="2" id="KW-0134">Cell wall</keyword>
<feature type="compositionally biased region" description="Acidic residues" evidence="6">
    <location>
        <begin position="162"/>
        <end position="183"/>
    </location>
</feature>
<evidence type="ECO:0000313" key="11">
    <source>
        <dbReference type="Proteomes" id="UP000823989"/>
    </source>
</evidence>
<evidence type="ECO:0000256" key="3">
    <source>
        <dbReference type="ARBA" id="ARBA00022525"/>
    </source>
</evidence>
<keyword evidence="3" id="KW-0964">Secreted</keyword>
<dbReference type="EMBL" id="DXHR01000028">
    <property type="protein sequence ID" value="HIW13211.1"/>
    <property type="molecule type" value="Genomic_DNA"/>
</dbReference>
<feature type="compositionally biased region" description="Low complexity" evidence="6">
    <location>
        <begin position="206"/>
        <end position="219"/>
    </location>
</feature>
<name>A0A9D1QJI2_9STAP</name>
<evidence type="ECO:0000256" key="5">
    <source>
        <dbReference type="ARBA" id="ARBA00023088"/>
    </source>
</evidence>
<dbReference type="Proteomes" id="UP000823989">
    <property type="component" value="Unassembled WGS sequence"/>
</dbReference>
<evidence type="ECO:0000256" key="2">
    <source>
        <dbReference type="ARBA" id="ARBA00022512"/>
    </source>
</evidence>
<evidence type="ECO:0000256" key="1">
    <source>
        <dbReference type="ARBA" id="ARBA00004168"/>
    </source>
</evidence>
<feature type="chain" id="PRO_5038649326" evidence="8">
    <location>
        <begin position="31"/>
        <end position="396"/>
    </location>
</feature>
<evidence type="ECO:0000256" key="4">
    <source>
        <dbReference type="ARBA" id="ARBA00022729"/>
    </source>
</evidence>
<accession>A0A9D1QJI2</accession>
<comment type="subcellular location">
    <subcellularLocation>
        <location evidence="1">Secreted</location>
        <location evidence="1">Cell wall</location>
        <topology evidence="1">Peptidoglycan-anchor</topology>
    </subcellularLocation>
</comment>
<keyword evidence="7" id="KW-0812">Transmembrane</keyword>
<keyword evidence="4 8" id="KW-0732">Signal</keyword>
<reference evidence="10" key="2">
    <citation type="submission" date="2021-04" db="EMBL/GenBank/DDBJ databases">
        <authorList>
            <person name="Gilroy R."/>
        </authorList>
    </citation>
    <scope>NUCLEOTIDE SEQUENCE</scope>
    <source>
        <strain evidence="10">ChiHjej13B12-752</strain>
    </source>
</reference>
<comment type="caution">
    <text evidence="10">The sequence shown here is derived from an EMBL/GenBank/DDBJ whole genome shotgun (WGS) entry which is preliminary data.</text>
</comment>
<feature type="signal peptide" evidence="8">
    <location>
        <begin position="1"/>
        <end position="30"/>
    </location>
</feature>
<evidence type="ECO:0000259" key="9">
    <source>
        <dbReference type="Pfam" id="PF00746"/>
    </source>
</evidence>